<protein>
    <submittedName>
        <fullName evidence="2">HDOD domain-containing protein</fullName>
    </submittedName>
</protein>
<gene>
    <name evidence="2" type="ORF">ACFOEB_09645</name>
</gene>
<evidence type="ECO:0000313" key="3">
    <source>
        <dbReference type="Proteomes" id="UP001595548"/>
    </source>
</evidence>
<dbReference type="PANTHER" id="PTHR33525:SF3">
    <property type="entry name" value="RIBONUCLEASE Y"/>
    <property type="match status" value="1"/>
</dbReference>
<proteinExistence type="predicted"/>
<organism evidence="2 3">
    <name type="scientific">Gilvimarinus japonicus</name>
    <dbReference type="NCBI Taxonomy" id="1796469"/>
    <lineage>
        <taxon>Bacteria</taxon>
        <taxon>Pseudomonadati</taxon>
        <taxon>Pseudomonadota</taxon>
        <taxon>Gammaproteobacteria</taxon>
        <taxon>Cellvibrionales</taxon>
        <taxon>Cellvibrionaceae</taxon>
        <taxon>Gilvimarinus</taxon>
    </lineage>
</organism>
<evidence type="ECO:0000259" key="1">
    <source>
        <dbReference type="PROSITE" id="PS51833"/>
    </source>
</evidence>
<dbReference type="EMBL" id="JBHRTL010000006">
    <property type="protein sequence ID" value="MFC3155459.1"/>
    <property type="molecule type" value="Genomic_DNA"/>
</dbReference>
<name>A0ABV7HNK7_9GAMM</name>
<dbReference type="SUPFAM" id="SSF109604">
    <property type="entry name" value="HD-domain/PDEase-like"/>
    <property type="match status" value="1"/>
</dbReference>
<dbReference type="RefSeq" id="WP_339616087.1">
    <property type="nucleotide sequence ID" value="NZ_AP031500.1"/>
</dbReference>
<feature type="domain" description="HDOD" evidence="1">
    <location>
        <begin position="23"/>
        <end position="210"/>
    </location>
</feature>
<comment type="caution">
    <text evidence="2">The sequence shown here is derived from an EMBL/GenBank/DDBJ whole genome shotgun (WGS) entry which is preliminary data.</text>
</comment>
<dbReference type="PROSITE" id="PS51833">
    <property type="entry name" value="HDOD"/>
    <property type="match status" value="1"/>
</dbReference>
<sequence length="278" mass="30791">MSQVVDTVRQDIITAIKTDKLVLPTLPEAALRVREVADDPDADLNQLADVIGSDAALSARIVRVANSPLLRGNRAIDDLKMALARLGMAYTCNIATGLAMQQMFQATSDLVDKRMRDSWTRSSEIAGISHVLCRHYTNLRPDQATLAGLIHKIGVLPILTYAEEHDFLLKDSFTLDTVINQLQGPIGDLILKSWDFPAEMINIPSQHMKFDREAPRADYTDVVTVAMLQSYLGSDNALGKVDYHKVTAFNRLGMDPDMQMAEAEDLSAEMEAAMEFLQ</sequence>
<dbReference type="Proteomes" id="UP001595548">
    <property type="component" value="Unassembled WGS sequence"/>
</dbReference>
<reference evidence="3" key="1">
    <citation type="journal article" date="2019" name="Int. J. Syst. Evol. Microbiol.">
        <title>The Global Catalogue of Microorganisms (GCM) 10K type strain sequencing project: providing services to taxonomists for standard genome sequencing and annotation.</title>
        <authorList>
            <consortium name="The Broad Institute Genomics Platform"/>
            <consortium name="The Broad Institute Genome Sequencing Center for Infectious Disease"/>
            <person name="Wu L."/>
            <person name="Ma J."/>
        </authorList>
    </citation>
    <scope>NUCLEOTIDE SEQUENCE [LARGE SCALE GENOMIC DNA]</scope>
    <source>
        <strain evidence="3">KCTC 52141</strain>
    </source>
</reference>
<dbReference type="InterPro" id="IPR052340">
    <property type="entry name" value="RNase_Y/CdgJ"/>
</dbReference>
<dbReference type="InterPro" id="IPR013976">
    <property type="entry name" value="HDOD"/>
</dbReference>
<dbReference type="Pfam" id="PF08668">
    <property type="entry name" value="HDOD"/>
    <property type="match status" value="1"/>
</dbReference>
<dbReference type="PANTHER" id="PTHR33525">
    <property type="match status" value="1"/>
</dbReference>
<evidence type="ECO:0000313" key="2">
    <source>
        <dbReference type="EMBL" id="MFC3155459.1"/>
    </source>
</evidence>
<accession>A0ABV7HNK7</accession>
<dbReference type="Gene3D" id="1.10.3210.10">
    <property type="entry name" value="Hypothetical protein af1432"/>
    <property type="match status" value="1"/>
</dbReference>
<keyword evidence="3" id="KW-1185">Reference proteome</keyword>